<accession>A0ABQ3HEP8</accession>
<evidence type="ECO:0000313" key="2">
    <source>
        <dbReference type="Proteomes" id="UP000662678"/>
    </source>
</evidence>
<evidence type="ECO:0000313" key="1">
    <source>
        <dbReference type="EMBL" id="GHD82261.1"/>
    </source>
</evidence>
<organism evidence="1 2">
    <name type="scientific">Vogesella fluminis</name>
    <dbReference type="NCBI Taxonomy" id="1069161"/>
    <lineage>
        <taxon>Bacteria</taxon>
        <taxon>Pseudomonadati</taxon>
        <taxon>Pseudomonadota</taxon>
        <taxon>Betaproteobacteria</taxon>
        <taxon>Neisseriales</taxon>
        <taxon>Chromobacteriaceae</taxon>
        <taxon>Vogesella</taxon>
    </lineage>
</organism>
<proteinExistence type="predicted"/>
<name>A0ABQ3HEP8_9NEIS</name>
<gene>
    <name evidence="1" type="ORF">GCM10011419_29560</name>
</gene>
<sequence>MFQTSYGPFDGNSWEQLCQLVFKRKFTVDGYTHIPATPGDYGLEGFTKTTGCGFQCYCPDKLYPAKELYKKQRDKITTDLRKLQTNEVDLKKILGTTKLRRWYLVTPTIAHNDLVKHAQAKEAEVRGWSLSILDSDFQVLIHDADHYAAEIHEMQLAVGKALDFGGLPTALPVLGSSADTYQQNVMRKTRARLENRVPTGKLEERVARLYQATLREFLDHDAHFRRINDTAPTVHSRLVRLINGYEAHVVETCSTWEGTPQELTEKIRDGLAERIARELAPSIDETGASQIARLMVSRWIAVCEVDYG</sequence>
<keyword evidence="2" id="KW-1185">Reference proteome</keyword>
<reference evidence="2" key="1">
    <citation type="journal article" date="2019" name="Int. J. Syst. Evol. Microbiol.">
        <title>The Global Catalogue of Microorganisms (GCM) 10K type strain sequencing project: providing services to taxonomists for standard genome sequencing and annotation.</title>
        <authorList>
            <consortium name="The Broad Institute Genomics Platform"/>
            <consortium name="The Broad Institute Genome Sequencing Center for Infectious Disease"/>
            <person name="Wu L."/>
            <person name="Ma J."/>
        </authorList>
    </citation>
    <scope>NUCLEOTIDE SEQUENCE [LARGE SCALE GENOMIC DNA]</scope>
    <source>
        <strain evidence="2">KCTC 23713</strain>
    </source>
</reference>
<dbReference type="EMBL" id="BMYP01000077">
    <property type="protein sequence ID" value="GHD82261.1"/>
    <property type="molecule type" value="Genomic_DNA"/>
</dbReference>
<dbReference type="RefSeq" id="WP_189354894.1">
    <property type="nucleotide sequence ID" value="NZ_BMYP01000077.1"/>
</dbReference>
<comment type="caution">
    <text evidence="1">The sequence shown here is derived from an EMBL/GenBank/DDBJ whole genome shotgun (WGS) entry which is preliminary data.</text>
</comment>
<dbReference type="Proteomes" id="UP000662678">
    <property type="component" value="Unassembled WGS sequence"/>
</dbReference>
<protein>
    <submittedName>
        <fullName evidence="1">Uncharacterized protein</fullName>
    </submittedName>
</protein>